<dbReference type="CDD" id="cd20706">
    <property type="entry name" value="MIX_II"/>
    <property type="match status" value="1"/>
</dbReference>
<evidence type="ECO:0000256" key="1">
    <source>
        <dbReference type="SAM" id="Phobius"/>
    </source>
</evidence>
<dbReference type="RefSeq" id="WP_005596067.1">
    <property type="nucleotide sequence ID" value="NZ_AFWE01000144.1"/>
</dbReference>
<name>F9RPR0_9VIBR</name>
<comment type="caution">
    <text evidence="3">The sequence shown here is derived from an EMBL/GenBank/DDBJ whole genome shotgun (WGS) entry which is preliminary data.</text>
</comment>
<accession>F9RPR0</accession>
<dbReference type="eggNOG" id="COG1196">
    <property type="taxonomic scope" value="Bacteria"/>
</dbReference>
<evidence type="ECO:0000313" key="3">
    <source>
        <dbReference type="EMBL" id="EGU35534.1"/>
    </source>
</evidence>
<evidence type="ECO:0000313" key="4">
    <source>
        <dbReference type="Proteomes" id="UP000004349"/>
    </source>
</evidence>
<feature type="transmembrane region" description="Helical" evidence="1">
    <location>
        <begin position="774"/>
        <end position="794"/>
    </location>
</feature>
<reference evidence="3 4" key="1">
    <citation type="journal article" date="2012" name="Int. J. Syst. Evol. Microbiol.">
        <title>Vibrio caribbeanicus sp. nov., isolated from the marine sponge Scleritoderma cyanea.</title>
        <authorList>
            <person name="Hoffmann M."/>
            <person name="Monday S.R."/>
            <person name="Allard M.W."/>
            <person name="Strain E.A."/>
            <person name="Whittaker P."/>
            <person name="Naum M."/>
            <person name="McCarthy P.J."/>
            <person name="Lopez J.V."/>
            <person name="Fischer M."/>
            <person name="Brown E.W."/>
        </authorList>
    </citation>
    <scope>NUCLEOTIDE SEQUENCE [LARGE SCALE GENOMIC DNA]</scope>
    <source>
        <strain evidence="3 4">LMG 19158</strain>
    </source>
</reference>
<protein>
    <recommendedName>
        <fullName evidence="2">Toxin VasX N-terminal region domain-containing protein</fullName>
    </recommendedName>
</protein>
<dbReference type="InterPro" id="IPR046864">
    <property type="entry name" value="VasX_N"/>
</dbReference>
<dbReference type="EMBL" id="AFWE01000144">
    <property type="protein sequence ID" value="EGU35534.1"/>
    <property type="molecule type" value="Genomic_DNA"/>
</dbReference>
<sequence>MSAKFASNPACAPIIPIYPVRYAYINIFDDLVPADNPPDVAAMMNSREASKTKGYAIRLLREGWVYIREEDSNQLLHIFKYTQKQNGKSVTECFEKYLFKNKTNAQDGLTLDSSVKQLPFAFVSANTSKISIVYTEHELSPNLIDKMHSNQEVRTRSMQLIDLIPEQSNHSISATADNLKSLVEDYRDFQDRMLTKIAGDGDKLEQFSLDILTTQPSYELATDLIVKQLEKDSCSQERARIVTLFDPVGRQMELSQTHAKLAIWENDYNAMNLYPYTIGEIVNKFLTHQNPDVREMAAENIDTVSHKQYWSAMHQERELFRLRREEVFNLYKKFATGKTEKSDIGSLSAYLVNFIDLEPSVKTNREQEIQKLTELGCAIFEGIATSSEGGSQFTEMIYQAYDEDLKAANTVNSYALFTQSLGRLVTTPQSGFDWDKTIHKALDKTLLWIGPKWALMYADYLYGKPSEWSRAKANALQHTADVLIPKVLEVLGLKLDGSTVKLTGDELGKSLANAINKQVKHGTSKGNQASESIIEAAKSKMKTGQYLFDWGQSEKHGAMAEYDSKVKKWALAQVKSIHSSSERIAFLTDITDSTNQSTTGKIGILFDGSFAGLSAFFNITTIKSIVFQTEYDEREPLKHAGQRYQAIQMVSTISALTVDTLAVARTGMVVGQVATKLLPSGIALRLLPGLNSGAEQLSKLLAGRIALGLIAVANFTAAATSFYDSWHSFHDGQTEVAIGQAATGIGLSLLFVGSTKFFMNLAGGLTISGVGVPAAVACAGIAIMIAGVGLVFTFEKNALETLLYYCFWGKSKRYPFWEFTNGNELSVGKRIPRARLLNTDQLVNNAYQIELQEFMNLLAMPQLTFDTLFKNKPTYNHWNDMIEEERTYRFQFVLPQFQPGISELHAGIYTRSTSNEYLPKTVSAYDAELTSAFKELVRQALGNTSQSKYENGKLHLDITMRTKQEIKLVWTYAPTSGVIVPLRWLNDDGELESPAVGMVNEQFMEER</sequence>
<feature type="domain" description="Toxin VasX N-terminal region" evidence="2">
    <location>
        <begin position="10"/>
        <end position="163"/>
    </location>
</feature>
<keyword evidence="1" id="KW-1133">Transmembrane helix</keyword>
<evidence type="ECO:0000259" key="2">
    <source>
        <dbReference type="Pfam" id="PF20249"/>
    </source>
</evidence>
<keyword evidence="1" id="KW-0472">Membrane</keyword>
<gene>
    <name evidence="3" type="ORF">VIS19158_20012</name>
</gene>
<dbReference type="AlphaFoldDB" id="F9RPR0"/>
<dbReference type="Pfam" id="PF20249">
    <property type="entry name" value="VasX_N"/>
    <property type="match status" value="1"/>
</dbReference>
<organism evidence="3 4">
    <name type="scientific">Vibrio scophthalmi LMG 19158</name>
    <dbReference type="NCBI Taxonomy" id="870967"/>
    <lineage>
        <taxon>Bacteria</taxon>
        <taxon>Pseudomonadati</taxon>
        <taxon>Pseudomonadota</taxon>
        <taxon>Gammaproteobacteria</taxon>
        <taxon>Vibrionales</taxon>
        <taxon>Vibrionaceae</taxon>
        <taxon>Vibrio</taxon>
    </lineage>
</organism>
<dbReference type="Proteomes" id="UP000004349">
    <property type="component" value="Unassembled WGS sequence"/>
</dbReference>
<keyword evidence="1" id="KW-0812">Transmembrane</keyword>
<feature type="transmembrane region" description="Helical" evidence="1">
    <location>
        <begin position="735"/>
        <end position="754"/>
    </location>
</feature>
<feature type="transmembrane region" description="Helical" evidence="1">
    <location>
        <begin position="701"/>
        <end position="723"/>
    </location>
</feature>
<proteinExistence type="predicted"/>